<gene>
    <name evidence="1" type="ORF">GCM10009554_34270</name>
</gene>
<evidence type="ECO:0000313" key="2">
    <source>
        <dbReference type="Proteomes" id="UP001500542"/>
    </source>
</evidence>
<dbReference type="EMBL" id="BAAAHK010000007">
    <property type="protein sequence ID" value="GAA0942075.1"/>
    <property type="molecule type" value="Genomic_DNA"/>
</dbReference>
<comment type="caution">
    <text evidence="1">The sequence shown here is derived from an EMBL/GenBank/DDBJ whole genome shotgun (WGS) entry which is preliminary data.</text>
</comment>
<dbReference type="PROSITE" id="PS51257">
    <property type="entry name" value="PROKAR_LIPOPROTEIN"/>
    <property type="match status" value="1"/>
</dbReference>
<proteinExistence type="predicted"/>
<keyword evidence="2" id="KW-1185">Reference proteome</keyword>
<organism evidence="1 2">
    <name type="scientific">Kribbella koreensis</name>
    <dbReference type="NCBI Taxonomy" id="57909"/>
    <lineage>
        <taxon>Bacteria</taxon>
        <taxon>Bacillati</taxon>
        <taxon>Actinomycetota</taxon>
        <taxon>Actinomycetes</taxon>
        <taxon>Propionibacteriales</taxon>
        <taxon>Kribbellaceae</taxon>
        <taxon>Kribbella</taxon>
    </lineage>
</organism>
<reference evidence="2" key="1">
    <citation type="journal article" date="2019" name="Int. J. Syst. Evol. Microbiol.">
        <title>The Global Catalogue of Microorganisms (GCM) 10K type strain sequencing project: providing services to taxonomists for standard genome sequencing and annotation.</title>
        <authorList>
            <consortium name="The Broad Institute Genomics Platform"/>
            <consortium name="The Broad Institute Genome Sequencing Center for Infectious Disease"/>
            <person name="Wu L."/>
            <person name="Ma J."/>
        </authorList>
    </citation>
    <scope>NUCLEOTIDE SEQUENCE [LARGE SCALE GENOMIC DNA]</scope>
    <source>
        <strain evidence="2">JCM 10977</strain>
    </source>
</reference>
<evidence type="ECO:0000313" key="1">
    <source>
        <dbReference type="EMBL" id="GAA0942075.1"/>
    </source>
</evidence>
<sequence>MSRVNMRQVVVGGMLCLALVGCAEKKADPVPLPRSTVSGVDPAVDKAAVRQAFTTYQKALLAKDGKTAASMLTADTIAYYAALKKLALTAKEPYLRRARVSDQVAVLSLRASVSADDIRRWSATELAADGVRRGELNTSAIGRMTVADVNLSVDTASVTVRMDGQTNPFALTFWREGGRWKFRMIPLLEAIETATRAQVKKLHLTDRQYVDQTMATRVTSPDELAALWVPAG</sequence>
<name>A0ABP4AZ47_9ACTN</name>
<dbReference type="Proteomes" id="UP001500542">
    <property type="component" value="Unassembled WGS sequence"/>
</dbReference>
<evidence type="ECO:0008006" key="3">
    <source>
        <dbReference type="Google" id="ProtNLM"/>
    </source>
</evidence>
<accession>A0ABP4AZ47</accession>
<protein>
    <recommendedName>
        <fullName evidence="3">Lipoprotein</fullName>
    </recommendedName>
</protein>